<gene>
    <name evidence="2" type="ORF">EVAR_28113_1</name>
</gene>
<feature type="compositionally biased region" description="Basic and acidic residues" evidence="1">
    <location>
        <begin position="98"/>
        <end position="118"/>
    </location>
</feature>
<accession>A0A4C1VET4</accession>
<feature type="region of interest" description="Disordered" evidence="1">
    <location>
        <begin position="1"/>
        <end position="47"/>
    </location>
</feature>
<organism evidence="2 3">
    <name type="scientific">Eumeta variegata</name>
    <name type="common">Bagworm moth</name>
    <name type="synonym">Eumeta japonica</name>
    <dbReference type="NCBI Taxonomy" id="151549"/>
    <lineage>
        <taxon>Eukaryota</taxon>
        <taxon>Metazoa</taxon>
        <taxon>Ecdysozoa</taxon>
        <taxon>Arthropoda</taxon>
        <taxon>Hexapoda</taxon>
        <taxon>Insecta</taxon>
        <taxon>Pterygota</taxon>
        <taxon>Neoptera</taxon>
        <taxon>Endopterygota</taxon>
        <taxon>Lepidoptera</taxon>
        <taxon>Glossata</taxon>
        <taxon>Ditrysia</taxon>
        <taxon>Tineoidea</taxon>
        <taxon>Psychidae</taxon>
        <taxon>Oiketicinae</taxon>
        <taxon>Eumeta</taxon>
    </lineage>
</organism>
<comment type="caution">
    <text evidence="2">The sequence shown here is derived from an EMBL/GenBank/DDBJ whole genome shotgun (WGS) entry which is preliminary data.</text>
</comment>
<protein>
    <submittedName>
        <fullName evidence="2">Uncharacterized protein</fullName>
    </submittedName>
</protein>
<keyword evidence="3" id="KW-1185">Reference proteome</keyword>
<feature type="region of interest" description="Disordered" evidence="1">
    <location>
        <begin position="88"/>
        <end position="118"/>
    </location>
</feature>
<dbReference type="AlphaFoldDB" id="A0A4C1VET4"/>
<name>A0A4C1VET4_EUMVA</name>
<sequence length="118" mass="13072">MGPSHNISPKIDLGSPALADDGSRPLLDHQTTQRVPPPPHSATSISWSPLEKLYSPAVFGSMSDVVCPFLLQLTNSASNVVSRRPQEIVYRKQSRGTARRDAHESSKRPPHLRLIDRR</sequence>
<reference evidence="2 3" key="1">
    <citation type="journal article" date="2019" name="Commun. Biol.">
        <title>The bagworm genome reveals a unique fibroin gene that provides high tensile strength.</title>
        <authorList>
            <person name="Kono N."/>
            <person name="Nakamura H."/>
            <person name="Ohtoshi R."/>
            <person name="Tomita M."/>
            <person name="Numata K."/>
            <person name="Arakawa K."/>
        </authorList>
    </citation>
    <scope>NUCLEOTIDE SEQUENCE [LARGE SCALE GENOMIC DNA]</scope>
</reference>
<proteinExistence type="predicted"/>
<evidence type="ECO:0000313" key="2">
    <source>
        <dbReference type="EMBL" id="GBP36772.1"/>
    </source>
</evidence>
<dbReference type="Proteomes" id="UP000299102">
    <property type="component" value="Unassembled WGS sequence"/>
</dbReference>
<evidence type="ECO:0000256" key="1">
    <source>
        <dbReference type="SAM" id="MobiDB-lite"/>
    </source>
</evidence>
<dbReference type="EMBL" id="BGZK01000323">
    <property type="protein sequence ID" value="GBP36772.1"/>
    <property type="molecule type" value="Genomic_DNA"/>
</dbReference>
<evidence type="ECO:0000313" key="3">
    <source>
        <dbReference type="Proteomes" id="UP000299102"/>
    </source>
</evidence>